<keyword evidence="5 8" id="KW-0804">Transcription</keyword>
<evidence type="ECO:0000256" key="9">
    <source>
        <dbReference type="SAM" id="MobiDB-lite"/>
    </source>
</evidence>
<dbReference type="SUPFAM" id="SSF54277">
    <property type="entry name" value="CAD &amp; PB1 domains"/>
    <property type="match status" value="1"/>
</dbReference>
<dbReference type="EMBL" id="FN596494">
    <property type="protein sequence ID" value="CBI36192.3"/>
    <property type="molecule type" value="Genomic_DNA"/>
</dbReference>
<keyword evidence="3 8" id="KW-0678">Repressor</keyword>
<evidence type="ECO:0000256" key="5">
    <source>
        <dbReference type="ARBA" id="ARBA00023163"/>
    </source>
</evidence>
<dbReference type="Gene3D" id="3.10.20.90">
    <property type="entry name" value="Phosphatidylinositol 3-kinase Catalytic Subunit, Chain A, domain 1"/>
    <property type="match status" value="1"/>
</dbReference>
<evidence type="ECO:0000256" key="1">
    <source>
        <dbReference type="ARBA" id="ARBA00004123"/>
    </source>
</evidence>
<comment type="subunit">
    <text evidence="8">Homodimers and heterodimers.</text>
</comment>
<dbReference type="PaxDb" id="29760-VIT_09s0002g05160.t01"/>
<keyword evidence="4 8" id="KW-0805">Transcription regulation</keyword>
<dbReference type="GO" id="GO:0005634">
    <property type="term" value="C:nucleus"/>
    <property type="evidence" value="ECO:0007669"/>
    <property type="project" value="UniProtKB-SubCell"/>
</dbReference>
<comment type="function">
    <text evidence="8">Aux/IAA proteins are short-lived transcriptional factors that function as repressors of early auxin response genes at low auxin concentrations.</text>
</comment>
<dbReference type="GO" id="GO:0006355">
    <property type="term" value="P:regulation of DNA-templated transcription"/>
    <property type="evidence" value="ECO:0007669"/>
    <property type="project" value="InterPro"/>
</dbReference>
<evidence type="ECO:0000256" key="7">
    <source>
        <dbReference type="ARBA" id="ARBA00023294"/>
    </source>
</evidence>
<dbReference type="InterPro" id="IPR003311">
    <property type="entry name" value="AUX_IAA"/>
</dbReference>
<feature type="region of interest" description="Disordered" evidence="9">
    <location>
        <begin position="121"/>
        <end position="164"/>
    </location>
</feature>
<evidence type="ECO:0000313" key="11">
    <source>
        <dbReference type="EMBL" id="CBI36192.3"/>
    </source>
</evidence>
<dbReference type="FunFam" id="3.10.20.90:FF:000078">
    <property type="entry name" value="Auxin-responsive protein"/>
    <property type="match status" value="1"/>
</dbReference>
<dbReference type="InterPro" id="IPR033389">
    <property type="entry name" value="AUX/IAA_dom"/>
</dbReference>
<organism evidence="11 12">
    <name type="scientific">Vitis vinifera</name>
    <name type="common">Grape</name>
    <dbReference type="NCBI Taxonomy" id="29760"/>
    <lineage>
        <taxon>Eukaryota</taxon>
        <taxon>Viridiplantae</taxon>
        <taxon>Streptophyta</taxon>
        <taxon>Embryophyta</taxon>
        <taxon>Tracheophyta</taxon>
        <taxon>Spermatophyta</taxon>
        <taxon>Magnoliopsida</taxon>
        <taxon>eudicotyledons</taxon>
        <taxon>Gunneridae</taxon>
        <taxon>Pentapetalae</taxon>
        <taxon>rosids</taxon>
        <taxon>Vitales</taxon>
        <taxon>Vitaceae</taxon>
        <taxon>Viteae</taxon>
        <taxon>Vitis</taxon>
    </lineage>
</organism>
<dbReference type="InParanoid" id="D7U0P6"/>
<dbReference type="eggNOG" id="ENOG502RYMU">
    <property type="taxonomic scope" value="Eukaryota"/>
</dbReference>
<sequence>MIRGNKILGANRHGGPNIQALEITHTLSHNQPSIPPGQIPPALFSTRVLLSLAHTTPFAIYKYKPCQTLPLTFQQLSHNFYEKNMSPQLPKPSPESSSAGLYFNDTELTLGLPGATKSGTKRGFSDTVGLNLRGPCNTDHASNPSENDVSGDSKPPPAKTQIVGWPPVKASRKNVAKISKYVKVAVDGAPYLRKVDLEMYGSYQQLLGSLEDMFSCFPIRNYLNERKLMDPVKGSDYMPTYEDRDGDWMLVGDVPWKMFVESCKRLRLMKSIEAIGLAPRESQKCTSTSGSKSL</sequence>
<dbReference type="STRING" id="29760.D7U0P6"/>
<reference evidence="12" key="1">
    <citation type="journal article" date="2007" name="Nature">
        <title>The grapevine genome sequence suggests ancestral hexaploidization in major angiosperm phyla.</title>
        <authorList>
            <consortium name="The French-Italian Public Consortium for Grapevine Genome Characterization."/>
            <person name="Jaillon O."/>
            <person name="Aury J.-M."/>
            <person name="Noel B."/>
            <person name="Policriti A."/>
            <person name="Clepet C."/>
            <person name="Casagrande A."/>
            <person name="Choisne N."/>
            <person name="Aubourg S."/>
            <person name="Vitulo N."/>
            <person name="Jubin C."/>
            <person name="Vezzi A."/>
            <person name="Legeai F."/>
            <person name="Hugueney P."/>
            <person name="Dasilva C."/>
            <person name="Horner D."/>
            <person name="Mica E."/>
            <person name="Jublot D."/>
            <person name="Poulain J."/>
            <person name="Bruyere C."/>
            <person name="Billault A."/>
            <person name="Segurens B."/>
            <person name="Gouyvenoux M."/>
            <person name="Ugarte E."/>
            <person name="Cattonaro F."/>
            <person name="Anthouard V."/>
            <person name="Vico V."/>
            <person name="Del Fabbro C."/>
            <person name="Alaux M."/>
            <person name="Di Gaspero G."/>
            <person name="Dumas V."/>
            <person name="Felice N."/>
            <person name="Paillard S."/>
            <person name="Juman I."/>
            <person name="Moroldo M."/>
            <person name="Scalabrin S."/>
            <person name="Canaguier A."/>
            <person name="Le Clainche I."/>
            <person name="Malacrida G."/>
            <person name="Durand E."/>
            <person name="Pesole G."/>
            <person name="Laucou V."/>
            <person name="Chatelet P."/>
            <person name="Merdinoglu D."/>
            <person name="Delledonne M."/>
            <person name="Pezzotti M."/>
            <person name="Lecharny A."/>
            <person name="Scarpelli C."/>
            <person name="Artiguenave F."/>
            <person name="Pe M.E."/>
            <person name="Valle G."/>
            <person name="Morgante M."/>
            <person name="Caboche M."/>
            <person name="Adam-Blondon A.-F."/>
            <person name="Weissenbach J."/>
            <person name="Quetier F."/>
            <person name="Wincker P."/>
        </authorList>
    </citation>
    <scope>NUCLEOTIDE SEQUENCE [LARGE SCALE GENOMIC DNA]</scope>
    <source>
        <strain evidence="12">cv. Pinot noir / PN40024</strain>
    </source>
</reference>
<dbReference type="PANTHER" id="PTHR31734">
    <property type="entry name" value="AUXIN-RESPONSIVE PROTEIN IAA17"/>
    <property type="match status" value="1"/>
</dbReference>
<dbReference type="ExpressionAtlas" id="D7U0P6">
    <property type="expression patterns" value="baseline and differential"/>
</dbReference>
<gene>
    <name evidence="11" type="ordered locus">VIT_09s0002g05160</name>
</gene>
<protein>
    <recommendedName>
        <fullName evidence="8">Auxin-responsive protein</fullName>
    </recommendedName>
</protein>
<evidence type="ECO:0000256" key="8">
    <source>
        <dbReference type="RuleBase" id="RU004549"/>
    </source>
</evidence>
<dbReference type="PROSITE" id="PS51745">
    <property type="entry name" value="PB1"/>
    <property type="match status" value="1"/>
</dbReference>
<proteinExistence type="inferred from homology"/>
<dbReference type="Pfam" id="PF02309">
    <property type="entry name" value="AUX_IAA"/>
    <property type="match status" value="1"/>
</dbReference>
<dbReference type="OMA" id="TNEYLAT"/>
<accession>D7U0P6</accession>
<feature type="domain" description="PB1" evidence="10">
    <location>
        <begin position="179"/>
        <end position="271"/>
    </location>
</feature>
<dbReference type="Proteomes" id="UP000009183">
    <property type="component" value="Chromosome 9"/>
</dbReference>
<dbReference type="HOGENOM" id="CLU_049393_1_3_1"/>
<name>D7U0P6_VITVI</name>
<evidence type="ECO:0000256" key="2">
    <source>
        <dbReference type="ARBA" id="ARBA00006728"/>
    </source>
</evidence>
<dbReference type="AlphaFoldDB" id="D7U0P6"/>
<dbReference type="InterPro" id="IPR053793">
    <property type="entry name" value="PB1-like"/>
</dbReference>
<comment type="subcellular location">
    <subcellularLocation>
        <location evidence="1 8">Nucleus</location>
    </subcellularLocation>
</comment>
<comment type="similarity">
    <text evidence="2 8">Belongs to the Aux/IAA family.</text>
</comment>
<dbReference type="PANTHER" id="PTHR31734:SF34">
    <property type="entry name" value="AUXIN-RESPONSIVE PROTEIN IAA15"/>
    <property type="match status" value="1"/>
</dbReference>
<evidence type="ECO:0000313" key="12">
    <source>
        <dbReference type="Proteomes" id="UP000009183"/>
    </source>
</evidence>
<dbReference type="GO" id="GO:0009734">
    <property type="term" value="P:auxin-activated signaling pathway"/>
    <property type="evidence" value="ECO:0007669"/>
    <property type="project" value="UniProtKB-UniRule"/>
</dbReference>
<evidence type="ECO:0000256" key="4">
    <source>
        <dbReference type="ARBA" id="ARBA00023015"/>
    </source>
</evidence>
<keyword evidence="6 8" id="KW-0539">Nucleus</keyword>
<evidence type="ECO:0000256" key="6">
    <source>
        <dbReference type="ARBA" id="ARBA00023242"/>
    </source>
</evidence>
<evidence type="ECO:0000259" key="10">
    <source>
        <dbReference type="PROSITE" id="PS51745"/>
    </source>
</evidence>
<feature type="compositionally biased region" description="Polar residues" evidence="9">
    <location>
        <begin position="139"/>
        <end position="150"/>
    </location>
</feature>
<keyword evidence="12" id="KW-1185">Reference proteome</keyword>
<keyword evidence="7 8" id="KW-0927">Auxin signaling pathway</keyword>
<evidence type="ECO:0000256" key="3">
    <source>
        <dbReference type="ARBA" id="ARBA00022491"/>
    </source>
</evidence>